<sequence length="604" mass="68466">MDKTSDAGSGKPFDQAKAIELIRILSLRGRRLSLHGLAKQLGQLSRSPPHHPTYDPISPKGHIRILLLHQGKFHDPIRADLTVVNLSDKPSFDAVSYCWADEFRNATKCCEAFINGSIVPFPITRNCQAALRRIRKTDQVTRLWIDAICINQDNSKEKGHQVDLMPQIYSSARRTYVFLGEGEAGAEGLDKLSKGRDRREWDFFQLPYFSRIWILQEIALSKDLRAIFGATEVPYSSTFTRDRMLTMFGSPITVALLPSAILLHEDDRFRGSASLLQGLQLGRPCKATKAEDKVFGVLGMVHPQQRHGLYADYESGVTDVYVRAAKQLIENDGGSLRSVLGSIICNMTIAGTFGKETPGPYDLPSWVPDWRQQRELTRMCGWTFEERLINWYPGSKKEPNRTYEPMLDIPARFSIHPYFLQLDGQFLGALTELRRWFEYRVWFFDERHFKPFDTSPPHNSEIIGEPNWSIVAFKVQNHQKAIEDRVMIENKHSLSVVDTYALLLYGNFEDFWLKTQLLGNTGKESDGCSREATISVEWIRGRPPAATDSSGSQPMDRQDQNSGVDTTDERNSIRWFKLLGLMCLSGPAINITGKGGDLQEISIS</sequence>
<dbReference type="InterPro" id="IPR052895">
    <property type="entry name" value="HetReg/Transcr_Mod"/>
</dbReference>
<accession>A0AAD9S9H9</accession>
<dbReference type="Pfam" id="PF06985">
    <property type="entry name" value="HET"/>
    <property type="match status" value="1"/>
</dbReference>
<organism evidence="3 4">
    <name type="scientific">Phomopsis amygdali</name>
    <name type="common">Fusicoccum amygdali</name>
    <dbReference type="NCBI Taxonomy" id="1214568"/>
    <lineage>
        <taxon>Eukaryota</taxon>
        <taxon>Fungi</taxon>
        <taxon>Dikarya</taxon>
        <taxon>Ascomycota</taxon>
        <taxon>Pezizomycotina</taxon>
        <taxon>Sordariomycetes</taxon>
        <taxon>Sordariomycetidae</taxon>
        <taxon>Diaporthales</taxon>
        <taxon>Diaporthaceae</taxon>
        <taxon>Diaporthe</taxon>
    </lineage>
</organism>
<feature type="region of interest" description="Disordered" evidence="1">
    <location>
        <begin position="539"/>
        <end position="568"/>
    </location>
</feature>
<dbReference type="InterPro" id="IPR010730">
    <property type="entry name" value="HET"/>
</dbReference>
<protein>
    <recommendedName>
        <fullName evidence="2">Heterokaryon incompatibility domain-containing protein</fullName>
    </recommendedName>
</protein>
<feature type="compositionally biased region" description="Polar residues" evidence="1">
    <location>
        <begin position="547"/>
        <end position="565"/>
    </location>
</feature>
<gene>
    <name evidence="3" type="ORF">N8I77_010904</name>
</gene>
<evidence type="ECO:0000259" key="2">
    <source>
        <dbReference type="Pfam" id="PF06985"/>
    </source>
</evidence>
<evidence type="ECO:0000313" key="4">
    <source>
        <dbReference type="Proteomes" id="UP001265746"/>
    </source>
</evidence>
<dbReference type="Proteomes" id="UP001265746">
    <property type="component" value="Unassembled WGS sequence"/>
</dbReference>
<dbReference type="AlphaFoldDB" id="A0AAD9S9H9"/>
<proteinExistence type="predicted"/>
<evidence type="ECO:0000313" key="3">
    <source>
        <dbReference type="EMBL" id="KAK2601456.1"/>
    </source>
</evidence>
<dbReference type="PANTHER" id="PTHR24148:SF64">
    <property type="entry name" value="HETEROKARYON INCOMPATIBILITY DOMAIN-CONTAINING PROTEIN"/>
    <property type="match status" value="1"/>
</dbReference>
<dbReference type="EMBL" id="JAUJFL010000006">
    <property type="protein sequence ID" value="KAK2601456.1"/>
    <property type="molecule type" value="Genomic_DNA"/>
</dbReference>
<feature type="domain" description="Heterokaryon incompatibility" evidence="2">
    <location>
        <begin position="92"/>
        <end position="195"/>
    </location>
</feature>
<reference evidence="3" key="1">
    <citation type="submission" date="2023-06" db="EMBL/GenBank/DDBJ databases">
        <authorList>
            <person name="Noh H."/>
        </authorList>
    </citation>
    <scope>NUCLEOTIDE SEQUENCE</scope>
    <source>
        <strain evidence="3">DUCC20226</strain>
    </source>
</reference>
<dbReference type="PANTHER" id="PTHR24148">
    <property type="entry name" value="ANKYRIN REPEAT DOMAIN-CONTAINING PROTEIN 39 HOMOLOG-RELATED"/>
    <property type="match status" value="1"/>
</dbReference>
<name>A0AAD9S9H9_PHOAM</name>
<evidence type="ECO:0000256" key="1">
    <source>
        <dbReference type="SAM" id="MobiDB-lite"/>
    </source>
</evidence>
<keyword evidence="4" id="KW-1185">Reference proteome</keyword>
<comment type="caution">
    <text evidence="3">The sequence shown here is derived from an EMBL/GenBank/DDBJ whole genome shotgun (WGS) entry which is preliminary data.</text>
</comment>